<dbReference type="Proteomes" id="UP000193498">
    <property type="component" value="Unassembled WGS sequence"/>
</dbReference>
<protein>
    <submittedName>
        <fullName evidence="1">Uncharacterized protein</fullName>
    </submittedName>
</protein>
<proteinExistence type="predicted"/>
<comment type="caution">
    <text evidence="1">The sequence shown here is derived from an EMBL/GenBank/DDBJ whole genome shotgun (WGS) entry which is preliminary data.</text>
</comment>
<reference evidence="1 2" key="1">
    <citation type="submission" date="2016-07" db="EMBL/GenBank/DDBJ databases">
        <title>Pervasive Adenine N6-methylation of Active Genes in Fungi.</title>
        <authorList>
            <consortium name="DOE Joint Genome Institute"/>
            <person name="Mondo S.J."/>
            <person name="Dannebaum R.O."/>
            <person name="Kuo R.C."/>
            <person name="Labutti K."/>
            <person name="Haridas S."/>
            <person name="Kuo A."/>
            <person name="Salamov A."/>
            <person name="Ahrendt S.R."/>
            <person name="Lipzen A."/>
            <person name="Sullivan W."/>
            <person name="Andreopoulos W.B."/>
            <person name="Clum A."/>
            <person name="Lindquist E."/>
            <person name="Daum C."/>
            <person name="Ramamoorthy G.K."/>
            <person name="Gryganskyi A."/>
            <person name="Culley D."/>
            <person name="Magnuson J.K."/>
            <person name="James T.Y."/>
            <person name="O'Malley M.A."/>
            <person name="Stajich J.E."/>
            <person name="Spatafora J.W."/>
            <person name="Visel A."/>
            <person name="Grigoriev I.V."/>
        </authorList>
    </citation>
    <scope>NUCLEOTIDE SEQUENCE [LARGE SCALE GENOMIC DNA]</scope>
    <source>
        <strain evidence="1 2">CBS 931.73</strain>
    </source>
</reference>
<evidence type="ECO:0000313" key="2">
    <source>
        <dbReference type="Proteomes" id="UP000193498"/>
    </source>
</evidence>
<keyword evidence="2" id="KW-1185">Reference proteome</keyword>
<gene>
    <name evidence="1" type="ORF">K493DRAFT_348295</name>
</gene>
<dbReference type="OrthoDB" id="66144at2759"/>
<dbReference type="InParanoid" id="A0A1Y1YPA3"/>
<dbReference type="EMBL" id="MCFE01000091">
    <property type="protein sequence ID" value="ORX99870.1"/>
    <property type="molecule type" value="Genomic_DNA"/>
</dbReference>
<name>A0A1Y1YPA3_9FUNG</name>
<dbReference type="AlphaFoldDB" id="A0A1Y1YPA3"/>
<organism evidence="1 2">
    <name type="scientific">Basidiobolus meristosporus CBS 931.73</name>
    <dbReference type="NCBI Taxonomy" id="1314790"/>
    <lineage>
        <taxon>Eukaryota</taxon>
        <taxon>Fungi</taxon>
        <taxon>Fungi incertae sedis</taxon>
        <taxon>Zoopagomycota</taxon>
        <taxon>Entomophthoromycotina</taxon>
        <taxon>Basidiobolomycetes</taxon>
        <taxon>Basidiobolales</taxon>
        <taxon>Basidiobolaceae</taxon>
        <taxon>Basidiobolus</taxon>
    </lineage>
</organism>
<accession>A0A1Y1YPA3</accession>
<evidence type="ECO:0000313" key="1">
    <source>
        <dbReference type="EMBL" id="ORX99870.1"/>
    </source>
</evidence>
<sequence length="61" mass="6696">MGDATSAAQNLIEQAEGCGFIFLEKFEDGVEDAAHAERLNLRAKKWVGVNMLLSLVFGLRN</sequence>